<evidence type="ECO:0000313" key="2">
    <source>
        <dbReference type="Proteomes" id="UP000008311"/>
    </source>
</evidence>
<dbReference type="Proteomes" id="UP000008311">
    <property type="component" value="Unassembled WGS sequence"/>
</dbReference>
<dbReference type="EMBL" id="EQ974395">
    <property type="protein sequence ID" value="EEF29790.1"/>
    <property type="molecule type" value="Genomic_DNA"/>
</dbReference>
<name>B9T2X4_RICCO</name>
<protein>
    <submittedName>
        <fullName evidence="1">Uncharacterized protein</fullName>
    </submittedName>
</protein>
<dbReference type="InParanoid" id="B9T2X4"/>
<evidence type="ECO:0000313" key="1">
    <source>
        <dbReference type="EMBL" id="EEF29790.1"/>
    </source>
</evidence>
<dbReference type="AlphaFoldDB" id="B9T2X4"/>
<reference evidence="2" key="1">
    <citation type="journal article" date="2010" name="Nat. Biotechnol.">
        <title>Draft genome sequence of the oilseed species Ricinus communis.</title>
        <authorList>
            <person name="Chan A.P."/>
            <person name="Crabtree J."/>
            <person name="Zhao Q."/>
            <person name="Lorenzi H."/>
            <person name="Orvis J."/>
            <person name="Puiu D."/>
            <person name="Melake-Berhan A."/>
            <person name="Jones K.M."/>
            <person name="Redman J."/>
            <person name="Chen G."/>
            <person name="Cahoon E.B."/>
            <person name="Gedil M."/>
            <person name="Stanke M."/>
            <person name="Haas B.J."/>
            <person name="Wortman J.R."/>
            <person name="Fraser-Liggett C.M."/>
            <person name="Ravel J."/>
            <person name="Rabinowicz P.D."/>
        </authorList>
    </citation>
    <scope>NUCLEOTIDE SEQUENCE [LARGE SCALE GENOMIC DNA]</scope>
    <source>
        <strain evidence="2">cv. Hale</strain>
    </source>
</reference>
<proteinExistence type="predicted"/>
<accession>B9T2X4</accession>
<sequence length="86" mass="9856">MNIVFYKLELKWIDLVQSTSVVKDSAMEIKGNAKSEEIQRLHGASFRNCLLGASRSFHENVEECVFYDEDAIYGDDDDLNCHIINI</sequence>
<organism evidence="1 2">
    <name type="scientific">Ricinus communis</name>
    <name type="common">Castor bean</name>
    <dbReference type="NCBI Taxonomy" id="3988"/>
    <lineage>
        <taxon>Eukaryota</taxon>
        <taxon>Viridiplantae</taxon>
        <taxon>Streptophyta</taxon>
        <taxon>Embryophyta</taxon>
        <taxon>Tracheophyta</taxon>
        <taxon>Spermatophyta</taxon>
        <taxon>Magnoliopsida</taxon>
        <taxon>eudicotyledons</taxon>
        <taxon>Gunneridae</taxon>
        <taxon>Pentapetalae</taxon>
        <taxon>rosids</taxon>
        <taxon>fabids</taxon>
        <taxon>Malpighiales</taxon>
        <taxon>Euphorbiaceae</taxon>
        <taxon>Acalyphoideae</taxon>
        <taxon>Acalypheae</taxon>
        <taxon>Ricinus</taxon>
    </lineage>
</organism>
<gene>
    <name evidence="1" type="ORF">RCOM_0158660</name>
</gene>
<keyword evidence="2" id="KW-1185">Reference proteome</keyword>